<feature type="compositionally biased region" description="Basic residues" evidence="1">
    <location>
        <begin position="88"/>
        <end position="99"/>
    </location>
</feature>
<evidence type="ECO:0000313" key="3">
    <source>
        <dbReference type="Proteomes" id="UP000012174"/>
    </source>
</evidence>
<gene>
    <name evidence="2" type="ORF">UCREL1_2168</name>
</gene>
<evidence type="ECO:0000313" key="2">
    <source>
        <dbReference type="EMBL" id="EMR70789.1"/>
    </source>
</evidence>
<dbReference type="HOGENOM" id="CLU_2320371_0_0_1"/>
<organism evidence="2 3">
    <name type="scientific">Eutypa lata (strain UCR-EL1)</name>
    <name type="common">Grapevine dieback disease fungus</name>
    <name type="synonym">Eutypa armeniacae</name>
    <dbReference type="NCBI Taxonomy" id="1287681"/>
    <lineage>
        <taxon>Eukaryota</taxon>
        <taxon>Fungi</taxon>
        <taxon>Dikarya</taxon>
        <taxon>Ascomycota</taxon>
        <taxon>Pezizomycotina</taxon>
        <taxon>Sordariomycetes</taxon>
        <taxon>Xylariomycetidae</taxon>
        <taxon>Xylariales</taxon>
        <taxon>Diatrypaceae</taxon>
        <taxon>Eutypa</taxon>
    </lineage>
</organism>
<dbReference type="KEGG" id="ela:UCREL1_2168"/>
<accession>M7SW04</accession>
<feature type="region of interest" description="Disordered" evidence="1">
    <location>
        <begin position="80"/>
        <end position="99"/>
    </location>
</feature>
<dbReference type="SUPFAM" id="SSF51735">
    <property type="entry name" value="NAD(P)-binding Rossmann-fold domains"/>
    <property type="match status" value="1"/>
</dbReference>
<dbReference type="OrthoDB" id="542013at2759"/>
<keyword evidence="3" id="KW-1185">Reference proteome</keyword>
<dbReference type="EMBL" id="KB705781">
    <property type="protein sequence ID" value="EMR70789.1"/>
    <property type="molecule type" value="Genomic_DNA"/>
</dbReference>
<dbReference type="AlphaFoldDB" id="M7SW04"/>
<dbReference type="Gene3D" id="3.40.50.720">
    <property type="entry name" value="NAD(P)-binding Rossmann-like Domain"/>
    <property type="match status" value="1"/>
</dbReference>
<dbReference type="InterPro" id="IPR036291">
    <property type="entry name" value="NAD(P)-bd_dom_sf"/>
</dbReference>
<evidence type="ECO:0000256" key="1">
    <source>
        <dbReference type="SAM" id="MobiDB-lite"/>
    </source>
</evidence>
<reference evidence="3" key="1">
    <citation type="journal article" date="2013" name="Genome Announc.">
        <title>Draft genome sequence of the grapevine dieback fungus Eutypa lata UCR-EL1.</title>
        <authorList>
            <person name="Blanco-Ulate B."/>
            <person name="Rolshausen P.E."/>
            <person name="Cantu D."/>
        </authorList>
    </citation>
    <scope>NUCLEOTIDE SEQUENCE [LARGE SCALE GENOMIC DNA]</scope>
    <source>
        <strain evidence="3">UCR-EL1</strain>
    </source>
</reference>
<proteinExistence type="predicted"/>
<name>M7SW04_EUTLA</name>
<sequence length="99" mass="10562">MASPKGSLSLTPAAQYTFPQIFYKHQIRPNPKPAHLAQLSVSGQTAVVTSGNAGIGLGCSRILLSLGLSHLMLAVRTPQKGEDAAKPLRQRYPKAKIDV</sequence>
<protein>
    <submittedName>
        <fullName evidence="2">Putative short-chain dehydrogenase reductase family protein</fullName>
    </submittedName>
</protein>
<dbReference type="Proteomes" id="UP000012174">
    <property type="component" value="Unassembled WGS sequence"/>
</dbReference>